<sequence>MPYHPQFRGRRQKARNYALSQQERDFCTQIISAIEQDPTRLSIVAENLAHYRKMQFLSRGKLRTLDELGWALEVENSLDAIKTMLLSPTRSGQRLRRFPLLFRNVLNPPLRPERH</sequence>
<comment type="caution">
    <text evidence="1">The sequence shown here is derived from an EMBL/GenBank/DDBJ whole genome shotgun (WGS) entry which is preliminary data.</text>
</comment>
<gene>
    <name evidence="1" type="ORF">FCL42_12495</name>
</gene>
<dbReference type="OrthoDB" id="6402191at2"/>
<name>A0A4U1BP81_9GAMM</name>
<protein>
    <submittedName>
        <fullName evidence="1">Uncharacterized protein</fullName>
    </submittedName>
</protein>
<proteinExistence type="predicted"/>
<accession>A0A4U1BP81</accession>
<reference evidence="1 2" key="1">
    <citation type="submission" date="2019-04" db="EMBL/GenBank/DDBJ databases">
        <authorList>
            <person name="Hwang J.C."/>
        </authorList>
    </citation>
    <scope>NUCLEOTIDE SEQUENCE [LARGE SCALE GENOMIC DNA]</scope>
    <source>
        <strain evidence="1 2">IMCC35002</strain>
    </source>
</reference>
<organism evidence="1 2">
    <name type="scientific">Ferrimonas aestuarii</name>
    <dbReference type="NCBI Taxonomy" id="2569539"/>
    <lineage>
        <taxon>Bacteria</taxon>
        <taxon>Pseudomonadati</taxon>
        <taxon>Pseudomonadota</taxon>
        <taxon>Gammaproteobacteria</taxon>
        <taxon>Alteromonadales</taxon>
        <taxon>Ferrimonadaceae</taxon>
        <taxon>Ferrimonas</taxon>
    </lineage>
</organism>
<keyword evidence="2" id="KW-1185">Reference proteome</keyword>
<evidence type="ECO:0000313" key="2">
    <source>
        <dbReference type="Proteomes" id="UP000305675"/>
    </source>
</evidence>
<dbReference type="EMBL" id="SWCJ01000009">
    <property type="protein sequence ID" value="TKB54209.1"/>
    <property type="molecule type" value="Genomic_DNA"/>
</dbReference>
<dbReference type="AlphaFoldDB" id="A0A4U1BP81"/>
<evidence type="ECO:0000313" key="1">
    <source>
        <dbReference type="EMBL" id="TKB54209.1"/>
    </source>
</evidence>
<dbReference type="Proteomes" id="UP000305675">
    <property type="component" value="Unassembled WGS sequence"/>
</dbReference>
<dbReference type="RefSeq" id="WP_136863758.1">
    <property type="nucleotide sequence ID" value="NZ_SWCJ01000009.1"/>
</dbReference>